<dbReference type="AlphaFoldDB" id="A0A7J3I8I5"/>
<organism evidence="2">
    <name type="scientific">Ignisphaera aggregans</name>
    <dbReference type="NCBI Taxonomy" id="334771"/>
    <lineage>
        <taxon>Archaea</taxon>
        <taxon>Thermoproteota</taxon>
        <taxon>Thermoprotei</taxon>
        <taxon>Desulfurococcales</taxon>
        <taxon>Desulfurococcaceae</taxon>
        <taxon>Ignisphaera</taxon>
    </lineage>
</organism>
<name>A0A7J3I8I5_9CREN</name>
<sequence length="154" mass="18055">MRKPERGSPSTTLPSRREERYTHYREREYRERRDSYRGREKAEEATPKPIGSMCSPLCPLFRCSKRALFINLINGRSTPYCNWVNDTCIGYKCQYATCVSRYLLPDGKCLTVVKNVSKNEDEFMKELENRKTDTTLKSLLSRRGIHKDLGIEDF</sequence>
<feature type="compositionally biased region" description="Basic and acidic residues" evidence="1">
    <location>
        <begin position="15"/>
        <end position="46"/>
    </location>
</feature>
<dbReference type="EMBL" id="DTAI01000149">
    <property type="protein sequence ID" value="HGN36933.1"/>
    <property type="molecule type" value="Genomic_DNA"/>
</dbReference>
<protein>
    <submittedName>
        <fullName evidence="2">Uncharacterized protein</fullName>
    </submittedName>
</protein>
<accession>A0A7J3I8I5</accession>
<proteinExistence type="predicted"/>
<comment type="caution">
    <text evidence="2">The sequence shown here is derived from an EMBL/GenBank/DDBJ whole genome shotgun (WGS) entry which is preliminary data.</text>
</comment>
<reference evidence="2" key="1">
    <citation type="journal article" date="2020" name="mSystems">
        <title>Genome- and Community-Level Interaction Insights into Carbon Utilization and Element Cycling Functions of Hydrothermarchaeota in Hydrothermal Sediment.</title>
        <authorList>
            <person name="Zhou Z."/>
            <person name="Liu Y."/>
            <person name="Xu W."/>
            <person name="Pan J."/>
            <person name="Luo Z.H."/>
            <person name="Li M."/>
        </authorList>
    </citation>
    <scope>NUCLEOTIDE SEQUENCE [LARGE SCALE GENOMIC DNA]</scope>
    <source>
        <strain evidence="2">SpSt-618</strain>
    </source>
</reference>
<evidence type="ECO:0000256" key="1">
    <source>
        <dbReference type="SAM" id="MobiDB-lite"/>
    </source>
</evidence>
<gene>
    <name evidence="2" type="ORF">ENT87_05235</name>
</gene>
<evidence type="ECO:0000313" key="2">
    <source>
        <dbReference type="EMBL" id="HGN36933.1"/>
    </source>
</evidence>
<feature type="region of interest" description="Disordered" evidence="1">
    <location>
        <begin position="1"/>
        <end position="48"/>
    </location>
</feature>